<dbReference type="GO" id="GO:0015031">
    <property type="term" value="P:protein transport"/>
    <property type="evidence" value="ECO:0007669"/>
    <property type="project" value="UniProtKB-KW"/>
</dbReference>
<proteinExistence type="evidence at transcript level"/>
<dbReference type="InterPro" id="IPR046364">
    <property type="entry name" value="Exo70_C"/>
</dbReference>
<evidence type="ECO:0000259" key="5">
    <source>
        <dbReference type="Pfam" id="PF03081"/>
    </source>
</evidence>
<dbReference type="InterPro" id="IPR016159">
    <property type="entry name" value="Cullin_repeat-like_dom_sf"/>
</dbReference>
<dbReference type="SUPFAM" id="SSF74788">
    <property type="entry name" value="Cullin repeat-like"/>
    <property type="match status" value="1"/>
</dbReference>
<dbReference type="EMBL" id="EF084959">
    <property type="protein sequence ID" value="ABK24268.1"/>
    <property type="molecule type" value="mRNA"/>
</dbReference>
<accession>A9NUF7</accession>
<keyword evidence="3" id="KW-0653">Protein transport</keyword>
<dbReference type="Pfam" id="PF20669">
    <property type="entry name" value="Exo70_N"/>
    <property type="match status" value="1"/>
</dbReference>
<keyword evidence="2 3" id="KW-0813">Transport</keyword>
<dbReference type="AlphaFoldDB" id="A9NUF7"/>
<sequence length="627" mass="69974">MEINEVAANQGGENRVVAMVHHIVRSLSTSENMTRDMLTMLSTFDNRLSAVSHQIPANPPGKSVDLETNLASADRIISCWESNSSKAMLFQSSPKETNDYLTAVDGLRPLMENLVVTHSSSAKLVRAQRLMEISMARLEKEFHRILSNNVKPTMELDDGNSSDGSSDDGSEDEDGSSSGRHGNQNLNANEICEIDMMPLDAVQDLRSIAKRMVAGGYGSECVRIYGMTRKSVIEGCLNRIGVDWLSASDVQKMEWEILDFKIKNWIRSVRIAVRILFASEKQLCNEIFAGLDHVRDSCFAEVIMRPTMKVLAFGESVTVSKKSSERLFRVLDMYETLSDLMPDIDAVYCQESCASVRTLASTIFVQLGDSALGIMVVFENAIKAENSKTSVPGGTIDPLTGYVMKYLSFLSDYKETLTNMMANTPIDGHDELGSQVSALSVRLGWTITNLQCNLDLKSNLYKDVALSNLFLMNNLHYIVKKVKGSKLLGLLGYGWLRKNQGEVRQYAENYERAAWMQALNCLSDERIHVNEGISSGVSQQALKDRLKGFNCAIEEVLKKHSGWMVPDVQLREELSISVAEKMIPAYRSFLGRLRKYSESGRHSQINIKYTAEDLEARLLDLFHGNSS</sequence>
<dbReference type="PANTHER" id="PTHR12542:SF96">
    <property type="entry name" value="EXOCYST COMPLEX COMPONENT EXO70B1"/>
    <property type="match status" value="1"/>
</dbReference>
<name>A9NUF7_PICSI</name>
<evidence type="ECO:0000256" key="3">
    <source>
        <dbReference type="RuleBase" id="RU365026"/>
    </source>
</evidence>
<dbReference type="Pfam" id="PF03081">
    <property type="entry name" value="Exo70_C"/>
    <property type="match status" value="1"/>
</dbReference>
<protein>
    <recommendedName>
        <fullName evidence="3">Exocyst subunit Exo70 family protein</fullName>
    </recommendedName>
</protein>
<evidence type="ECO:0000313" key="6">
    <source>
        <dbReference type="EMBL" id="ABK24268.1"/>
    </source>
</evidence>
<dbReference type="InterPro" id="IPR004140">
    <property type="entry name" value="Exo70"/>
</dbReference>
<dbReference type="GO" id="GO:0005546">
    <property type="term" value="F:phosphatidylinositol-4,5-bisphosphate binding"/>
    <property type="evidence" value="ECO:0007669"/>
    <property type="project" value="InterPro"/>
</dbReference>
<feature type="domain" description="Exocyst complex subunit Exo70 C-terminal" evidence="5">
    <location>
        <begin position="263"/>
        <end position="620"/>
    </location>
</feature>
<feature type="region of interest" description="Disordered" evidence="4">
    <location>
        <begin position="149"/>
        <end position="184"/>
    </location>
</feature>
<dbReference type="GO" id="GO:0000145">
    <property type="term" value="C:exocyst"/>
    <property type="evidence" value="ECO:0007669"/>
    <property type="project" value="InterPro"/>
</dbReference>
<comment type="function">
    <text evidence="3">Component of the exocyst complex.</text>
</comment>
<feature type="compositionally biased region" description="Acidic residues" evidence="4">
    <location>
        <begin position="155"/>
        <end position="175"/>
    </location>
</feature>
<comment type="similarity">
    <text evidence="1 3">Belongs to the EXO70 family.</text>
</comment>
<keyword evidence="3" id="KW-0268">Exocytosis</keyword>
<evidence type="ECO:0000256" key="1">
    <source>
        <dbReference type="ARBA" id="ARBA00006756"/>
    </source>
</evidence>
<evidence type="ECO:0000256" key="2">
    <source>
        <dbReference type="ARBA" id="ARBA00022448"/>
    </source>
</evidence>
<reference evidence="6" key="1">
    <citation type="journal article" date="2008" name="BMC Genomics">
        <title>A conifer genomics resource of 200,000 spruce (Picea spp.) ESTs and 6,464 high-quality, sequence-finished full-length cDNAs for Sitka spruce (Picea sitchensis).</title>
        <authorList>
            <person name="Ralph S.G."/>
            <person name="Chun H.J."/>
            <person name="Kolosova N."/>
            <person name="Cooper D."/>
            <person name="Oddy C."/>
            <person name="Ritland C.E."/>
            <person name="Kirkpatrick R."/>
            <person name="Moore R."/>
            <person name="Barber S."/>
            <person name="Holt R.A."/>
            <person name="Jones S.J."/>
            <person name="Marra M.A."/>
            <person name="Douglas C.J."/>
            <person name="Ritland K."/>
            <person name="Bohlmann J."/>
        </authorList>
    </citation>
    <scope>NUCLEOTIDE SEQUENCE</scope>
    <source>
        <tissue evidence="6">Green portion of the leader tissue</tissue>
    </source>
</reference>
<evidence type="ECO:0000256" key="4">
    <source>
        <dbReference type="SAM" id="MobiDB-lite"/>
    </source>
</evidence>
<dbReference type="GO" id="GO:0006887">
    <property type="term" value="P:exocytosis"/>
    <property type="evidence" value="ECO:0007669"/>
    <property type="project" value="UniProtKB-KW"/>
</dbReference>
<dbReference type="PANTHER" id="PTHR12542">
    <property type="entry name" value="EXOCYST COMPLEX PROTEIN EXO70"/>
    <property type="match status" value="1"/>
</dbReference>
<organism evidence="6">
    <name type="scientific">Picea sitchensis</name>
    <name type="common">Sitka spruce</name>
    <name type="synonym">Pinus sitchensis</name>
    <dbReference type="NCBI Taxonomy" id="3332"/>
    <lineage>
        <taxon>Eukaryota</taxon>
        <taxon>Viridiplantae</taxon>
        <taxon>Streptophyta</taxon>
        <taxon>Embryophyta</taxon>
        <taxon>Tracheophyta</taxon>
        <taxon>Spermatophyta</taxon>
        <taxon>Pinopsida</taxon>
        <taxon>Pinidae</taxon>
        <taxon>Conifers I</taxon>
        <taxon>Pinales</taxon>
        <taxon>Pinaceae</taxon>
        <taxon>Picea</taxon>
    </lineage>
</organism>
<dbReference type="Gene3D" id="1.20.1280.170">
    <property type="entry name" value="Exocyst complex component Exo70"/>
    <property type="match status" value="1"/>
</dbReference>